<dbReference type="VEuPathDB" id="FungiDB:PV09_05320"/>
<evidence type="ECO:0000313" key="1">
    <source>
        <dbReference type="EMBL" id="KIW03561.1"/>
    </source>
</evidence>
<proteinExistence type="predicted"/>
<organism evidence="1 2">
    <name type="scientific">Verruconis gallopava</name>
    <dbReference type="NCBI Taxonomy" id="253628"/>
    <lineage>
        <taxon>Eukaryota</taxon>
        <taxon>Fungi</taxon>
        <taxon>Dikarya</taxon>
        <taxon>Ascomycota</taxon>
        <taxon>Pezizomycotina</taxon>
        <taxon>Dothideomycetes</taxon>
        <taxon>Pleosporomycetidae</taxon>
        <taxon>Venturiales</taxon>
        <taxon>Sympoventuriaceae</taxon>
        <taxon>Verruconis</taxon>
    </lineage>
</organism>
<protein>
    <submittedName>
        <fullName evidence="1">Uncharacterized protein</fullName>
    </submittedName>
</protein>
<keyword evidence="2" id="KW-1185">Reference proteome</keyword>
<name>A0A0D1XM92_9PEZI</name>
<dbReference type="GeneID" id="27313293"/>
<dbReference type="HOGENOM" id="CLU_1939716_0_0_1"/>
<dbReference type="AlphaFoldDB" id="A0A0D1XM92"/>
<dbReference type="EMBL" id="KN847544">
    <property type="protein sequence ID" value="KIW03561.1"/>
    <property type="molecule type" value="Genomic_DNA"/>
</dbReference>
<dbReference type="Proteomes" id="UP000053259">
    <property type="component" value="Unassembled WGS sequence"/>
</dbReference>
<dbReference type="RefSeq" id="XP_016213430.1">
    <property type="nucleotide sequence ID" value="XM_016358811.1"/>
</dbReference>
<evidence type="ECO:0000313" key="2">
    <source>
        <dbReference type="Proteomes" id="UP000053259"/>
    </source>
</evidence>
<sequence>MRASLATSMSSCIAESGLRDCLFCGATRHHCLFLLACQIELGLPPNQTLPRAKIFPLLGVAVCSSRRTAFAFKKSLWSRRLCSLWLRSPTSSRYTFCSVELVRSCASPLLANSATRSGCQMIRLPRPYSP</sequence>
<dbReference type="InParanoid" id="A0A0D1XM92"/>
<reference evidence="1 2" key="1">
    <citation type="submission" date="2015-01" db="EMBL/GenBank/DDBJ databases">
        <title>The Genome Sequence of Ochroconis gallopava CBS43764.</title>
        <authorList>
            <consortium name="The Broad Institute Genomics Platform"/>
            <person name="Cuomo C."/>
            <person name="de Hoog S."/>
            <person name="Gorbushina A."/>
            <person name="Stielow B."/>
            <person name="Teixiera M."/>
            <person name="Abouelleil A."/>
            <person name="Chapman S.B."/>
            <person name="Priest M."/>
            <person name="Young S.K."/>
            <person name="Wortman J."/>
            <person name="Nusbaum C."/>
            <person name="Birren B."/>
        </authorList>
    </citation>
    <scope>NUCLEOTIDE SEQUENCE [LARGE SCALE GENOMIC DNA]</scope>
    <source>
        <strain evidence="1 2">CBS 43764</strain>
    </source>
</reference>
<gene>
    <name evidence="1" type="ORF">PV09_05320</name>
</gene>
<accession>A0A0D1XM92</accession>